<feature type="region of interest" description="Disordered" evidence="2">
    <location>
        <begin position="313"/>
        <end position="629"/>
    </location>
</feature>
<feature type="region of interest" description="Disordered" evidence="2">
    <location>
        <begin position="254"/>
        <end position="300"/>
    </location>
</feature>
<sequence>MTDPFDFSKAKLPQADIHYGFSSKSKIPVPESPFLSSPRAGFLADLSDELFFDEHGVPIVEPIPKTLDKPPPYSYGTPGILYDPSSVPRKSISPTLSIGGAKKKWRKKKPPDALERTHSDLIEKKLQELLGGGGEELSDAELASLREKLSKSADDISGGDALFEEYLPGVTRLPTPEERRQIEKLIFTSELSDPKIPLPRLPQLPIEEKPKPGSFAGSAKSLLKASRAFAKAQSLSSDNVSKTPEERGAEILKRLSGSLPSMSKGQSATATGKSAAAAFRARVAKPGQPLPPSTVKPRTQGMDMVQIQAMKMLARQGIASSDEDGLAGSGKSRDSSMDRSSTNLMAAGAFKRRGAGSRDSSTEGGRGSLRGAVSKTSVFGGLKAGDQGSSRESSTERGRHVVGAVGKATSFVRSTERGKEISARASAEASQASATGKGRKGTKKSLRAAAAVTSAAAASAGPKDAKAPEQDTKTGSVPETPSKAQGKAKDAKATKDGTPAKDSKTAAAASKTTKAGQAPAAKDAKTTATGKAGKPEDKAKDEKSSKTASKGLEKKSSVKGASTATSTSGGKKTDADKGGDEKSGKGLTDTPKTGKPGTGASGTASGGGDEDPSKPPPEVIEKPPGPPKKINSVALRVLMLSSKSDWHGVDQALRYLEKAIVMDILSERKPLAGVADEKNGWSPLMYALKDNRIPMADRMLDLGCDVNHRNLVRHIPSESLSSWEKHNMNY</sequence>
<feature type="compositionally biased region" description="Low complexity" evidence="2">
    <location>
        <begin position="267"/>
        <end position="285"/>
    </location>
</feature>
<feature type="compositionally biased region" description="Low complexity" evidence="2">
    <location>
        <begin position="423"/>
        <end position="434"/>
    </location>
</feature>
<dbReference type="OrthoDB" id="8197611at2759"/>
<name>A0A8J2P614_9HEXA</name>
<feature type="compositionally biased region" description="Low complexity" evidence="2">
    <location>
        <begin position="505"/>
        <end position="532"/>
    </location>
</feature>
<evidence type="ECO:0000313" key="4">
    <source>
        <dbReference type="Proteomes" id="UP000708208"/>
    </source>
</evidence>
<dbReference type="EMBL" id="CAJVCH010231239">
    <property type="protein sequence ID" value="CAG7732424.1"/>
    <property type="molecule type" value="Genomic_DNA"/>
</dbReference>
<dbReference type="PROSITE" id="PS50297">
    <property type="entry name" value="ANK_REP_REGION"/>
    <property type="match status" value="1"/>
</dbReference>
<dbReference type="InterPro" id="IPR002110">
    <property type="entry name" value="Ankyrin_rpt"/>
</dbReference>
<feature type="compositionally biased region" description="Basic residues" evidence="2">
    <location>
        <begin position="437"/>
        <end position="446"/>
    </location>
</feature>
<reference evidence="3" key="1">
    <citation type="submission" date="2021-06" db="EMBL/GenBank/DDBJ databases">
        <authorList>
            <person name="Hodson N. C."/>
            <person name="Mongue J. A."/>
            <person name="Jaron S. K."/>
        </authorList>
    </citation>
    <scope>NUCLEOTIDE SEQUENCE</scope>
</reference>
<proteinExistence type="predicted"/>
<gene>
    <name evidence="3" type="ORF">AFUS01_LOCUS20943</name>
</gene>
<feature type="compositionally biased region" description="Basic and acidic residues" evidence="2">
    <location>
        <begin position="571"/>
        <end position="584"/>
    </location>
</feature>
<feature type="compositionally biased region" description="Low complexity" evidence="2">
    <location>
        <begin position="558"/>
        <end position="570"/>
    </location>
</feature>
<feature type="repeat" description="ANK" evidence="1">
    <location>
        <begin position="679"/>
        <end position="711"/>
    </location>
</feature>
<feature type="compositionally biased region" description="Basic and acidic residues" evidence="2">
    <location>
        <begin position="487"/>
        <end position="504"/>
    </location>
</feature>
<feature type="region of interest" description="Disordered" evidence="2">
    <location>
        <begin position="197"/>
        <end position="217"/>
    </location>
</feature>
<keyword evidence="1" id="KW-0040">ANK repeat</keyword>
<evidence type="ECO:0000313" key="3">
    <source>
        <dbReference type="EMBL" id="CAG7732424.1"/>
    </source>
</evidence>
<feature type="compositionally biased region" description="Low complexity" evidence="2">
    <location>
        <begin position="585"/>
        <end position="595"/>
    </location>
</feature>
<dbReference type="PROSITE" id="PS50088">
    <property type="entry name" value="ANK_REPEAT"/>
    <property type="match status" value="1"/>
</dbReference>
<keyword evidence="4" id="KW-1185">Reference proteome</keyword>
<organism evidence="3 4">
    <name type="scientific">Allacma fusca</name>
    <dbReference type="NCBI Taxonomy" id="39272"/>
    <lineage>
        <taxon>Eukaryota</taxon>
        <taxon>Metazoa</taxon>
        <taxon>Ecdysozoa</taxon>
        <taxon>Arthropoda</taxon>
        <taxon>Hexapoda</taxon>
        <taxon>Collembola</taxon>
        <taxon>Symphypleona</taxon>
        <taxon>Sminthuridae</taxon>
        <taxon>Allacma</taxon>
    </lineage>
</organism>
<dbReference type="AlphaFoldDB" id="A0A8J2P614"/>
<feature type="compositionally biased region" description="Pro residues" evidence="2">
    <location>
        <begin position="614"/>
        <end position="627"/>
    </location>
</feature>
<comment type="caution">
    <text evidence="3">The sequence shown here is derived from an EMBL/GenBank/DDBJ whole genome shotgun (WGS) entry which is preliminary data.</text>
</comment>
<evidence type="ECO:0000256" key="1">
    <source>
        <dbReference type="PROSITE-ProRule" id="PRU00023"/>
    </source>
</evidence>
<dbReference type="Proteomes" id="UP000708208">
    <property type="component" value="Unassembled WGS sequence"/>
</dbReference>
<accession>A0A8J2P614</accession>
<feature type="compositionally biased region" description="Basic and acidic residues" evidence="2">
    <location>
        <begin position="463"/>
        <end position="472"/>
    </location>
</feature>
<feature type="compositionally biased region" description="Low complexity" evidence="2">
    <location>
        <begin position="447"/>
        <end position="462"/>
    </location>
</feature>
<protein>
    <submittedName>
        <fullName evidence="3">Uncharacterized protein</fullName>
    </submittedName>
</protein>
<evidence type="ECO:0000256" key="2">
    <source>
        <dbReference type="SAM" id="MobiDB-lite"/>
    </source>
</evidence>
<feature type="compositionally biased region" description="Gly residues" evidence="2">
    <location>
        <begin position="596"/>
        <end position="607"/>
    </location>
</feature>
<feature type="compositionally biased region" description="Basic and acidic residues" evidence="2">
    <location>
        <begin position="533"/>
        <end position="556"/>
    </location>
</feature>